<dbReference type="InterPro" id="IPR000531">
    <property type="entry name" value="Beta-barrel_TonB"/>
</dbReference>
<evidence type="ECO:0000256" key="2">
    <source>
        <dbReference type="ARBA" id="ARBA00022448"/>
    </source>
</evidence>
<feature type="domain" description="TonB-dependent receptor plug" evidence="17">
    <location>
        <begin position="75"/>
        <end position="179"/>
    </location>
</feature>
<dbReference type="PANTHER" id="PTHR32552:SF81">
    <property type="entry name" value="TONB-DEPENDENT OUTER MEMBRANE RECEPTOR"/>
    <property type="match status" value="1"/>
</dbReference>
<feature type="signal peptide" evidence="15">
    <location>
        <begin position="1"/>
        <end position="38"/>
    </location>
</feature>
<dbReference type="AlphaFoldDB" id="A0A9X2KNU9"/>
<evidence type="ECO:0000259" key="17">
    <source>
        <dbReference type="Pfam" id="PF07715"/>
    </source>
</evidence>
<dbReference type="InterPro" id="IPR010917">
    <property type="entry name" value="TonB_rcpt_CS"/>
</dbReference>
<reference evidence="18" key="1">
    <citation type="submission" date="2022-05" db="EMBL/GenBank/DDBJ databases">
        <title>Sphingomonas sp. strain MG17 Genome sequencing and assembly.</title>
        <authorList>
            <person name="Kim I."/>
        </authorList>
    </citation>
    <scope>NUCLEOTIDE SEQUENCE</scope>
    <source>
        <strain evidence="18">MG17</strain>
    </source>
</reference>
<accession>A0A9X2KNU9</accession>
<keyword evidence="8" id="KW-0406">Ion transport</keyword>
<organism evidence="18 19">
    <name type="scientific">Sphingomonas tagetis</name>
    <dbReference type="NCBI Taxonomy" id="2949092"/>
    <lineage>
        <taxon>Bacteria</taxon>
        <taxon>Pseudomonadati</taxon>
        <taxon>Pseudomonadota</taxon>
        <taxon>Alphaproteobacteria</taxon>
        <taxon>Sphingomonadales</taxon>
        <taxon>Sphingomonadaceae</taxon>
        <taxon>Sphingomonas</taxon>
    </lineage>
</organism>
<dbReference type="EMBL" id="JAMLDX010000003">
    <property type="protein sequence ID" value="MCP3730003.1"/>
    <property type="molecule type" value="Genomic_DNA"/>
</dbReference>
<keyword evidence="19" id="KW-1185">Reference proteome</keyword>
<keyword evidence="2 12" id="KW-0813">Transport</keyword>
<dbReference type="RefSeq" id="WP_254292116.1">
    <property type="nucleotide sequence ID" value="NZ_JAMLDX010000003.1"/>
</dbReference>
<comment type="similarity">
    <text evidence="12 14">Belongs to the TonB-dependent receptor family.</text>
</comment>
<evidence type="ECO:0000256" key="10">
    <source>
        <dbReference type="ARBA" id="ARBA00023136"/>
    </source>
</evidence>
<evidence type="ECO:0000256" key="3">
    <source>
        <dbReference type="ARBA" id="ARBA00022452"/>
    </source>
</evidence>
<evidence type="ECO:0000256" key="6">
    <source>
        <dbReference type="ARBA" id="ARBA00022729"/>
    </source>
</evidence>
<keyword evidence="10 12" id="KW-0472">Membrane</keyword>
<keyword evidence="3 12" id="KW-1134">Transmembrane beta strand</keyword>
<evidence type="ECO:0000256" key="8">
    <source>
        <dbReference type="ARBA" id="ARBA00023065"/>
    </source>
</evidence>
<evidence type="ECO:0000313" key="18">
    <source>
        <dbReference type="EMBL" id="MCP3730003.1"/>
    </source>
</evidence>
<keyword evidence="4" id="KW-0410">Iron transport</keyword>
<evidence type="ECO:0000259" key="16">
    <source>
        <dbReference type="Pfam" id="PF00593"/>
    </source>
</evidence>
<dbReference type="InterPro" id="IPR039426">
    <property type="entry name" value="TonB-dep_rcpt-like"/>
</dbReference>
<evidence type="ECO:0000256" key="12">
    <source>
        <dbReference type="PROSITE-ProRule" id="PRU01360"/>
    </source>
</evidence>
<evidence type="ECO:0000256" key="11">
    <source>
        <dbReference type="ARBA" id="ARBA00023237"/>
    </source>
</evidence>
<evidence type="ECO:0000313" key="19">
    <source>
        <dbReference type="Proteomes" id="UP001139451"/>
    </source>
</evidence>
<dbReference type="InterPro" id="IPR012910">
    <property type="entry name" value="Plug_dom"/>
</dbReference>
<feature type="short sequence motif" description="TonB C-terminal box" evidence="13">
    <location>
        <begin position="776"/>
        <end position="793"/>
    </location>
</feature>
<comment type="subcellular location">
    <subcellularLocation>
        <location evidence="1 12">Cell outer membrane</location>
        <topology evidence="1 12">Multi-pass membrane protein</topology>
    </subcellularLocation>
</comment>
<protein>
    <submittedName>
        <fullName evidence="18">TonB-dependent receptor</fullName>
    </submittedName>
</protein>
<dbReference type="GO" id="GO:0009279">
    <property type="term" value="C:cell outer membrane"/>
    <property type="evidence" value="ECO:0007669"/>
    <property type="project" value="UniProtKB-SubCell"/>
</dbReference>
<keyword evidence="6 15" id="KW-0732">Signal</keyword>
<dbReference type="Proteomes" id="UP001139451">
    <property type="component" value="Unassembled WGS sequence"/>
</dbReference>
<evidence type="ECO:0000256" key="4">
    <source>
        <dbReference type="ARBA" id="ARBA00022496"/>
    </source>
</evidence>
<name>A0A9X2KNU9_9SPHN</name>
<feature type="chain" id="PRO_5040824954" evidence="15">
    <location>
        <begin position="39"/>
        <end position="793"/>
    </location>
</feature>
<dbReference type="Gene3D" id="2.40.170.20">
    <property type="entry name" value="TonB-dependent receptor, beta-barrel domain"/>
    <property type="match status" value="1"/>
</dbReference>
<dbReference type="PROSITE" id="PS01156">
    <property type="entry name" value="TONB_DEPENDENT_REC_2"/>
    <property type="match status" value="1"/>
</dbReference>
<evidence type="ECO:0000256" key="13">
    <source>
        <dbReference type="PROSITE-ProRule" id="PRU10144"/>
    </source>
</evidence>
<feature type="domain" description="TonB-dependent receptor-like beta-barrel" evidence="16">
    <location>
        <begin position="330"/>
        <end position="757"/>
    </location>
</feature>
<keyword evidence="18" id="KW-0675">Receptor</keyword>
<dbReference type="Pfam" id="PF07715">
    <property type="entry name" value="Plug"/>
    <property type="match status" value="1"/>
</dbReference>
<comment type="caution">
    <text evidence="18">The sequence shown here is derived from an EMBL/GenBank/DDBJ whole genome shotgun (WGS) entry which is preliminary data.</text>
</comment>
<evidence type="ECO:0000256" key="9">
    <source>
        <dbReference type="ARBA" id="ARBA00023077"/>
    </source>
</evidence>
<evidence type="ECO:0000256" key="5">
    <source>
        <dbReference type="ARBA" id="ARBA00022692"/>
    </source>
</evidence>
<evidence type="ECO:0000256" key="1">
    <source>
        <dbReference type="ARBA" id="ARBA00004571"/>
    </source>
</evidence>
<dbReference type="SUPFAM" id="SSF56935">
    <property type="entry name" value="Porins"/>
    <property type="match status" value="1"/>
</dbReference>
<dbReference type="PANTHER" id="PTHR32552">
    <property type="entry name" value="FERRICHROME IRON RECEPTOR-RELATED"/>
    <property type="match status" value="1"/>
</dbReference>
<evidence type="ECO:0000256" key="7">
    <source>
        <dbReference type="ARBA" id="ARBA00023004"/>
    </source>
</evidence>
<dbReference type="InterPro" id="IPR036942">
    <property type="entry name" value="Beta-barrel_TonB_sf"/>
</dbReference>
<evidence type="ECO:0000256" key="14">
    <source>
        <dbReference type="RuleBase" id="RU003357"/>
    </source>
</evidence>
<keyword evidence="5 12" id="KW-0812">Transmembrane</keyword>
<dbReference type="Pfam" id="PF00593">
    <property type="entry name" value="TonB_dep_Rec_b-barrel"/>
    <property type="match status" value="1"/>
</dbReference>
<proteinExistence type="inferred from homology"/>
<evidence type="ECO:0000256" key="15">
    <source>
        <dbReference type="SAM" id="SignalP"/>
    </source>
</evidence>
<keyword evidence="7" id="KW-0408">Iron</keyword>
<keyword evidence="9 14" id="KW-0798">TonB box</keyword>
<dbReference type="PROSITE" id="PS52016">
    <property type="entry name" value="TONB_DEPENDENT_REC_3"/>
    <property type="match status" value="1"/>
</dbReference>
<dbReference type="GO" id="GO:0006826">
    <property type="term" value="P:iron ion transport"/>
    <property type="evidence" value="ECO:0007669"/>
    <property type="project" value="UniProtKB-KW"/>
</dbReference>
<keyword evidence="11 12" id="KW-0998">Cell outer membrane</keyword>
<gene>
    <name evidence="18" type="ORF">M9978_06130</name>
</gene>
<sequence>MRKIRMGSNPRRQLGTWFAAGSSLALAAVFAAPGVAQAETADPAPVAAPAQDADAGDGAQIADIVVTARRVEERQQDIPASVAAITGDELGGMASLADIQSKVSGVTFQVIGPVPVIGIRGFGNRSAAGNPSNSAVGIFQDGVFVAPTLSTVINRTDTERVEVAKGPQSTLYGRASFTGAFNIATADPAKEFSGYLDAGAGVSSTHGDTMWRVQGAVSLPLSDTLSVRLYGLAEKREGYVYDPVTDIHSAGYDRQIGRIRVLWEPSDAVAIRLTGAIYRDDLPLPFVTAGLVRAPLGQSVVFANPASAASRAALVFAPNVWRGQLQTEQHGKIRGEQVTLDMRFQTPFGEFASLSDYQHSTLDPFFSLDNTRLNWANGSSPYYEKRFSQELRVSDKAGPWNYIFGVYLLHSDVEQGGGKIFDTTRPFASFMPGSVQYDLGNVNALYQPSYTETFSYAAFGQVGYDITDQLNLNVGLRWGRDEISGTAGVAIRNRLANLVIPTVPMVYRAANFNAVTGSANLSYKITPAVMVYASYAKGNSPGGLNTGAVARINYGPQNVDAYELGLKSQFLDRRLQLNVALFDNEYSGLQLAQNIIVNGAITPIISNAAKARGRGVDLDATAVVSRNLRLGLQYTYVDSKITQYSLPAPPSPQVNLTGVPLVRSPKHSLNGSVTFSHDVGPGTFELTAQETYSSSYTNDYQGVPAGTAYPGIPGVLPAGTTTSQVLGLYRVKGYALTNLNASFSWGNFEIRGSVRNLFNKQYIATALAFDMVTVPLETPGAPRTFEASVRVKF</sequence>